<keyword evidence="4" id="KW-0274">FAD</keyword>
<evidence type="ECO:0000256" key="4">
    <source>
        <dbReference type="ARBA" id="ARBA00022827"/>
    </source>
</evidence>
<dbReference type="PANTHER" id="PTHR42973:SF39">
    <property type="entry name" value="FAD-BINDING PCMH-TYPE DOMAIN-CONTAINING PROTEIN"/>
    <property type="match status" value="1"/>
</dbReference>
<proteinExistence type="inferred from homology"/>
<dbReference type="InterPro" id="IPR016166">
    <property type="entry name" value="FAD-bd_PCMH"/>
</dbReference>
<keyword evidence="5" id="KW-0560">Oxidoreductase</keyword>
<dbReference type="GO" id="GO:0071949">
    <property type="term" value="F:FAD binding"/>
    <property type="evidence" value="ECO:0007669"/>
    <property type="project" value="InterPro"/>
</dbReference>
<dbReference type="EMBL" id="AQGS01000153">
    <property type="protein sequence ID" value="EPS41791.1"/>
    <property type="molecule type" value="Genomic_DNA"/>
</dbReference>
<dbReference type="Pfam" id="PF01565">
    <property type="entry name" value="FAD_binding_4"/>
    <property type="match status" value="1"/>
</dbReference>
<dbReference type="SUPFAM" id="SSF56176">
    <property type="entry name" value="FAD-binding/transporter-associated domain-like"/>
    <property type="match status" value="1"/>
</dbReference>
<dbReference type="InterPro" id="IPR006094">
    <property type="entry name" value="Oxid_FAD_bind_N"/>
</dbReference>
<dbReference type="Gene3D" id="3.30.465.10">
    <property type="match status" value="1"/>
</dbReference>
<dbReference type="PROSITE" id="PS51387">
    <property type="entry name" value="FAD_PCMH"/>
    <property type="match status" value="1"/>
</dbReference>
<evidence type="ECO:0000256" key="5">
    <source>
        <dbReference type="ARBA" id="ARBA00023002"/>
    </source>
</evidence>
<keyword evidence="9" id="KW-1185">Reference proteome</keyword>
<dbReference type="eggNOG" id="ENOG502QVGN">
    <property type="taxonomic scope" value="Eukaryota"/>
</dbReference>
<evidence type="ECO:0000313" key="9">
    <source>
        <dbReference type="Proteomes" id="UP000015100"/>
    </source>
</evidence>
<keyword evidence="6" id="KW-0732">Signal</keyword>
<dbReference type="Gene3D" id="3.40.462.20">
    <property type="match status" value="1"/>
</dbReference>
<dbReference type="AlphaFoldDB" id="S8AL35"/>
<dbReference type="InterPro" id="IPR050416">
    <property type="entry name" value="FAD-linked_Oxidoreductase"/>
</dbReference>
<keyword evidence="3" id="KW-0285">Flavoprotein</keyword>
<dbReference type="PANTHER" id="PTHR42973">
    <property type="entry name" value="BINDING OXIDOREDUCTASE, PUTATIVE (AFU_ORTHOLOGUE AFUA_1G17690)-RELATED"/>
    <property type="match status" value="1"/>
</dbReference>
<dbReference type="Pfam" id="PF08031">
    <property type="entry name" value="BBE"/>
    <property type="match status" value="1"/>
</dbReference>
<organism evidence="8 9">
    <name type="scientific">Dactylellina haptotyla (strain CBS 200.50)</name>
    <name type="common">Nematode-trapping fungus</name>
    <name type="synonym">Monacrosporium haptotylum</name>
    <dbReference type="NCBI Taxonomy" id="1284197"/>
    <lineage>
        <taxon>Eukaryota</taxon>
        <taxon>Fungi</taxon>
        <taxon>Dikarya</taxon>
        <taxon>Ascomycota</taxon>
        <taxon>Pezizomycotina</taxon>
        <taxon>Orbiliomycetes</taxon>
        <taxon>Orbiliales</taxon>
        <taxon>Orbiliaceae</taxon>
        <taxon>Dactylellina</taxon>
    </lineage>
</organism>
<comment type="cofactor">
    <cofactor evidence="1">
        <name>FAD</name>
        <dbReference type="ChEBI" id="CHEBI:57692"/>
    </cofactor>
</comment>
<accession>S8AL35</accession>
<gene>
    <name evidence="8" type="ORF">H072_4300</name>
</gene>
<evidence type="ECO:0000259" key="7">
    <source>
        <dbReference type="PROSITE" id="PS51387"/>
    </source>
</evidence>
<dbReference type="GO" id="GO:0016491">
    <property type="term" value="F:oxidoreductase activity"/>
    <property type="evidence" value="ECO:0007669"/>
    <property type="project" value="UniProtKB-KW"/>
</dbReference>
<dbReference type="HOGENOM" id="CLU_018354_10_1_1"/>
<dbReference type="OMA" id="NWIAYLY"/>
<evidence type="ECO:0000313" key="8">
    <source>
        <dbReference type="EMBL" id="EPS41791.1"/>
    </source>
</evidence>
<protein>
    <recommendedName>
        <fullName evidence="7">FAD-binding PCMH-type domain-containing protein</fullName>
    </recommendedName>
</protein>
<sequence>MVGITLILGFLPILAVVSALPTEQGSLLKPKTQSALNDCLKAAAVPAVFQSAAGFEELATPLNTRMQSSIGPAVITLPTTPQHISATVKCARQFGVKVTPRGGGHSYNAQCLGDGAIIVDLQSFHDVVYDPKTQLVRIGGGARLGNVAQKLYDQGKRAMPMGTCPDVGIGGHANGGAGWTNRLWGLTVDQTVEVEVVTADGKITKANKDFNKDLFWALRGASASFGIITNFYFKTYAASESNVVYSYWFKGLSVDESAAAFNEITNFGEKAPKQLGLLISLSSRKEGIHLYGAYYGKSQKEFDTLFAPLLKRLPSPDETDVSVKGWVDTLKYAAESESITVPEIGGTQQRRAFYAKSLMTEAAAPLRLETMKNLFNYLNTTGQNPAIATETPWDILILLSGGRESTSMNKDKLKENSFGRRTALWGFDMLSTIINLAEKSNKDAINLIAGLDKAVRRPMDGAYLNSHDPQLSRAEAHRLYYGPQYQKLTELKKMWDKDQVFWYPQSIDPKKYGLLD</sequence>
<dbReference type="STRING" id="1284197.S8AL35"/>
<dbReference type="OrthoDB" id="415825at2759"/>
<comment type="caution">
    <text evidence="8">The sequence shown here is derived from an EMBL/GenBank/DDBJ whole genome shotgun (WGS) entry which is preliminary data.</text>
</comment>
<feature type="chain" id="PRO_5004560616" description="FAD-binding PCMH-type domain-containing protein" evidence="6">
    <location>
        <begin position="20"/>
        <end position="516"/>
    </location>
</feature>
<dbReference type="Proteomes" id="UP000015100">
    <property type="component" value="Unassembled WGS sequence"/>
</dbReference>
<dbReference type="InterPro" id="IPR016169">
    <property type="entry name" value="FAD-bd_PCMH_sub2"/>
</dbReference>
<name>S8AL35_DACHA</name>
<comment type="similarity">
    <text evidence="2">Belongs to the oxygen-dependent FAD-linked oxidoreductase family.</text>
</comment>
<feature type="signal peptide" evidence="6">
    <location>
        <begin position="1"/>
        <end position="19"/>
    </location>
</feature>
<dbReference type="InterPro" id="IPR012951">
    <property type="entry name" value="BBE"/>
</dbReference>
<evidence type="ECO:0000256" key="1">
    <source>
        <dbReference type="ARBA" id="ARBA00001974"/>
    </source>
</evidence>
<evidence type="ECO:0000256" key="3">
    <source>
        <dbReference type="ARBA" id="ARBA00022630"/>
    </source>
</evidence>
<reference evidence="9" key="2">
    <citation type="submission" date="2013-04" db="EMBL/GenBank/DDBJ databases">
        <title>Genomic mechanisms accounting for the adaptation to parasitism in nematode-trapping fungi.</title>
        <authorList>
            <person name="Ahren D.G."/>
        </authorList>
    </citation>
    <scope>NUCLEOTIDE SEQUENCE [LARGE SCALE GENOMIC DNA]</scope>
    <source>
        <strain evidence="9">CBS 200.50</strain>
    </source>
</reference>
<evidence type="ECO:0000256" key="2">
    <source>
        <dbReference type="ARBA" id="ARBA00005466"/>
    </source>
</evidence>
<evidence type="ECO:0000256" key="6">
    <source>
        <dbReference type="SAM" id="SignalP"/>
    </source>
</evidence>
<reference evidence="8 9" key="1">
    <citation type="journal article" date="2013" name="PLoS Genet.">
        <title>Genomic mechanisms accounting for the adaptation to parasitism in nematode-trapping fungi.</title>
        <authorList>
            <person name="Meerupati T."/>
            <person name="Andersson K.M."/>
            <person name="Friman E."/>
            <person name="Kumar D."/>
            <person name="Tunlid A."/>
            <person name="Ahren D."/>
        </authorList>
    </citation>
    <scope>NUCLEOTIDE SEQUENCE [LARGE SCALE GENOMIC DNA]</scope>
    <source>
        <strain evidence="8 9">CBS 200.50</strain>
    </source>
</reference>
<dbReference type="InterPro" id="IPR036318">
    <property type="entry name" value="FAD-bd_PCMH-like_sf"/>
</dbReference>
<feature type="domain" description="FAD-binding PCMH-type" evidence="7">
    <location>
        <begin position="67"/>
        <end position="238"/>
    </location>
</feature>